<dbReference type="InterPro" id="IPR013324">
    <property type="entry name" value="RNA_pol_sigma_r3/r4-like"/>
</dbReference>
<dbReference type="PANTHER" id="PTHR37478:SF2">
    <property type="entry name" value="UPF0251 PROTEIN TK0562"/>
    <property type="match status" value="1"/>
</dbReference>
<name>A0A644X5H5_9ZZZZ</name>
<gene>
    <name evidence="2" type="ORF">SDC9_57641</name>
</gene>
<evidence type="ECO:0000313" key="2">
    <source>
        <dbReference type="EMBL" id="MPM11299.1"/>
    </source>
</evidence>
<dbReference type="SUPFAM" id="SSF88659">
    <property type="entry name" value="Sigma3 and sigma4 domains of RNA polymerase sigma factors"/>
    <property type="match status" value="1"/>
</dbReference>
<comment type="similarity">
    <text evidence="1">Belongs to the UPF0251 family.</text>
</comment>
<comment type="caution">
    <text evidence="2">The sequence shown here is derived from an EMBL/GenBank/DDBJ whole genome shotgun (WGS) entry which is preliminary data.</text>
</comment>
<evidence type="ECO:0000256" key="1">
    <source>
        <dbReference type="ARBA" id="ARBA00009350"/>
    </source>
</evidence>
<dbReference type="InterPro" id="IPR002852">
    <property type="entry name" value="UPF0251"/>
</dbReference>
<reference evidence="2" key="1">
    <citation type="submission" date="2019-08" db="EMBL/GenBank/DDBJ databases">
        <authorList>
            <person name="Kucharzyk K."/>
            <person name="Murdoch R.W."/>
            <person name="Higgins S."/>
            <person name="Loffler F."/>
        </authorList>
    </citation>
    <scope>NUCLEOTIDE SEQUENCE</scope>
</reference>
<dbReference type="InterPro" id="IPR036388">
    <property type="entry name" value="WH-like_DNA-bd_sf"/>
</dbReference>
<dbReference type="PANTHER" id="PTHR37478">
    <property type="match status" value="1"/>
</dbReference>
<dbReference type="Pfam" id="PF02001">
    <property type="entry name" value="DUF134"/>
    <property type="match status" value="1"/>
</dbReference>
<dbReference type="Gene3D" id="1.10.10.10">
    <property type="entry name" value="Winged helix-like DNA-binding domain superfamily/Winged helix DNA-binding domain"/>
    <property type="match status" value="1"/>
</dbReference>
<protein>
    <submittedName>
        <fullName evidence="2">Uncharacterized protein</fullName>
    </submittedName>
</protein>
<sequence>MPRPMKWRRVCCLPDSNRYGPLDGTADESGVVQMSVDEYETIRLIDAEGYTQEECSEHMNVSRSTIQSIYDSARKKLADSLVYGKVLWIEGGEYRLCDGASGHCGGNGCRRHRCGRGFSSEPERDPQ</sequence>
<dbReference type="EMBL" id="VSSQ01001812">
    <property type="protein sequence ID" value="MPM11299.1"/>
    <property type="molecule type" value="Genomic_DNA"/>
</dbReference>
<dbReference type="HAMAP" id="MF_00674">
    <property type="entry name" value="UPF0251"/>
    <property type="match status" value="1"/>
</dbReference>
<dbReference type="AlphaFoldDB" id="A0A644X5H5"/>
<accession>A0A644X5H5</accession>
<proteinExistence type="inferred from homology"/>
<organism evidence="2">
    <name type="scientific">bioreactor metagenome</name>
    <dbReference type="NCBI Taxonomy" id="1076179"/>
    <lineage>
        <taxon>unclassified sequences</taxon>
        <taxon>metagenomes</taxon>
        <taxon>ecological metagenomes</taxon>
    </lineage>
</organism>